<proteinExistence type="predicted"/>
<name>A0ABQ6P8I1_9SPHN</name>
<dbReference type="InterPro" id="IPR006626">
    <property type="entry name" value="PbH1"/>
</dbReference>
<dbReference type="SMART" id="SM00710">
    <property type="entry name" value="PbH1"/>
    <property type="match status" value="4"/>
</dbReference>
<dbReference type="InterPro" id="IPR012334">
    <property type="entry name" value="Pectin_lyas_fold"/>
</dbReference>
<dbReference type="InterPro" id="IPR011050">
    <property type="entry name" value="Pectin_lyase_fold/virulence"/>
</dbReference>
<sequence>MSPRFSPARFPPGAWAGVLLALLALLCAGGPARAATLYLAPTGSDAAPGTSPGTALATLGAALARAQMAAPGEETRVLILPGVYRGQTIAIDGRRLHGPLTLMGQQTAPAAPPTFVGTGRETWLRLRAAEGQDSGLTVKGLRIVHYATAITLNGNREDPAAFNRGTVLADLVLEQIGSDTLNGDGTDGPSRPSTAAIRLVNARDTTIRGVTFRAIRNNPPQTCPGLHAIYLASHATGARIEGNTFADFCGSAIKLRDDSGGATITGNRFSGADGAPAIEEWFCDMDRTDECTKAAGECPSTGIVIGPNDFGAMPASLRIRVRGSRAQRPWCPPGSARAPRFILPGGKTLP</sequence>
<reference evidence="2 3" key="1">
    <citation type="submission" date="2023-06" db="EMBL/GenBank/DDBJ databases">
        <title>Draft genome sequence of Novosphingobium sp. strain IK01.</title>
        <authorList>
            <person name="Hatamoto M."/>
            <person name="Ikarashi T."/>
            <person name="Yamaguchi T."/>
        </authorList>
    </citation>
    <scope>NUCLEOTIDE SEQUENCE [LARGE SCALE GENOMIC DNA]</scope>
    <source>
        <strain evidence="2 3">IK01</strain>
    </source>
</reference>
<dbReference type="SUPFAM" id="SSF51126">
    <property type="entry name" value="Pectin lyase-like"/>
    <property type="match status" value="1"/>
</dbReference>
<organism evidence="2 3">
    <name type="scientific">Novosphingobium pituita</name>
    <dbReference type="NCBI Taxonomy" id="3056842"/>
    <lineage>
        <taxon>Bacteria</taxon>
        <taxon>Pseudomonadati</taxon>
        <taxon>Pseudomonadota</taxon>
        <taxon>Alphaproteobacteria</taxon>
        <taxon>Sphingomonadales</taxon>
        <taxon>Sphingomonadaceae</taxon>
        <taxon>Novosphingobium</taxon>
    </lineage>
</organism>
<dbReference type="EMBL" id="BTFW01000001">
    <property type="protein sequence ID" value="GMM61160.1"/>
    <property type="molecule type" value="Genomic_DNA"/>
</dbReference>
<keyword evidence="3" id="KW-1185">Reference proteome</keyword>
<protein>
    <submittedName>
        <fullName evidence="2">Right-handed parallel beta-helix repeat-containing protein</fullName>
    </submittedName>
</protein>
<dbReference type="Proteomes" id="UP001187221">
    <property type="component" value="Unassembled WGS sequence"/>
</dbReference>
<evidence type="ECO:0000256" key="1">
    <source>
        <dbReference type="SAM" id="SignalP"/>
    </source>
</evidence>
<keyword evidence="1" id="KW-0732">Signal</keyword>
<comment type="caution">
    <text evidence="2">The sequence shown here is derived from an EMBL/GenBank/DDBJ whole genome shotgun (WGS) entry which is preliminary data.</text>
</comment>
<gene>
    <name evidence="2" type="ORF">NUTIK01_19370</name>
</gene>
<evidence type="ECO:0000313" key="2">
    <source>
        <dbReference type="EMBL" id="GMM61160.1"/>
    </source>
</evidence>
<evidence type="ECO:0000313" key="3">
    <source>
        <dbReference type="Proteomes" id="UP001187221"/>
    </source>
</evidence>
<dbReference type="RefSeq" id="WP_317974871.1">
    <property type="nucleotide sequence ID" value="NZ_BTFW01000001.1"/>
</dbReference>
<dbReference type="Gene3D" id="2.160.20.10">
    <property type="entry name" value="Single-stranded right-handed beta-helix, Pectin lyase-like"/>
    <property type="match status" value="2"/>
</dbReference>
<feature type="chain" id="PRO_5045672448" evidence="1">
    <location>
        <begin position="35"/>
        <end position="350"/>
    </location>
</feature>
<feature type="signal peptide" evidence="1">
    <location>
        <begin position="1"/>
        <end position="34"/>
    </location>
</feature>
<accession>A0ABQ6P8I1</accession>